<dbReference type="RefSeq" id="WP_348721717.1">
    <property type="nucleotide sequence ID" value="NZ_CAXJIO010000018.1"/>
</dbReference>
<evidence type="ECO:0000313" key="2">
    <source>
        <dbReference type="Proteomes" id="UP001497527"/>
    </source>
</evidence>
<organism evidence="1 2">
    <name type="scientific">Tenacibaculum polynesiense</name>
    <dbReference type="NCBI Taxonomy" id="3137857"/>
    <lineage>
        <taxon>Bacteria</taxon>
        <taxon>Pseudomonadati</taxon>
        <taxon>Bacteroidota</taxon>
        <taxon>Flavobacteriia</taxon>
        <taxon>Flavobacteriales</taxon>
        <taxon>Flavobacteriaceae</taxon>
        <taxon>Tenacibaculum</taxon>
    </lineage>
</organism>
<evidence type="ECO:0000313" key="1">
    <source>
        <dbReference type="EMBL" id="CAL2104624.1"/>
    </source>
</evidence>
<protein>
    <submittedName>
        <fullName evidence="1">Uncharacterized protein</fullName>
    </submittedName>
</protein>
<gene>
    <name evidence="1" type="ORF">T190423A01A_90049</name>
</gene>
<name>A0ABM9PG95_9FLAO</name>
<accession>A0ABM9PG95</accession>
<sequence>MKKKKSLSNKVGKIATKENVKKTIKKANETSSFIIENKNAFLLGTGVILGILAIREIKKSFQRVGEAFESEAVDFIEPEITPATNNLTISSQESVNLAKSLLDAMNATTFMGLPATDEQKIADVFKKIQTGDDFKLVFNAFAKRKRFAGGTPTSYVAKKTAEAYDLIYWLKAEVDPFWDETLYNTIKHRVESAGLIF</sequence>
<reference evidence="1 2" key="1">
    <citation type="submission" date="2024-05" db="EMBL/GenBank/DDBJ databases">
        <authorList>
            <person name="Duchaud E."/>
        </authorList>
    </citation>
    <scope>NUCLEOTIDE SEQUENCE [LARGE SCALE GENOMIC DNA]</scope>
    <source>
        <strain evidence="1">Ena-SAMPLE-TAB-13-05-2024-13:56:06:370-140308</strain>
    </source>
</reference>
<dbReference type="EMBL" id="CAXJIO010000018">
    <property type="protein sequence ID" value="CAL2104624.1"/>
    <property type="molecule type" value="Genomic_DNA"/>
</dbReference>
<keyword evidence="2" id="KW-1185">Reference proteome</keyword>
<comment type="caution">
    <text evidence="1">The sequence shown here is derived from an EMBL/GenBank/DDBJ whole genome shotgun (WGS) entry which is preliminary data.</text>
</comment>
<dbReference type="Proteomes" id="UP001497527">
    <property type="component" value="Unassembled WGS sequence"/>
</dbReference>
<proteinExistence type="predicted"/>